<evidence type="ECO:0000313" key="1">
    <source>
        <dbReference type="EMBL" id="JAS77392.1"/>
    </source>
</evidence>
<name>A0A1B6HRU7_9HEMI</name>
<organism evidence="1">
    <name type="scientific">Homalodisca liturata</name>
    <dbReference type="NCBI Taxonomy" id="320908"/>
    <lineage>
        <taxon>Eukaryota</taxon>
        <taxon>Metazoa</taxon>
        <taxon>Ecdysozoa</taxon>
        <taxon>Arthropoda</taxon>
        <taxon>Hexapoda</taxon>
        <taxon>Insecta</taxon>
        <taxon>Pterygota</taxon>
        <taxon>Neoptera</taxon>
        <taxon>Paraneoptera</taxon>
        <taxon>Hemiptera</taxon>
        <taxon>Auchenorrhyncha</taxon>
        <taxon>Membracoidea</taxon>
        <taxon>Cicadellidae</taxon>
        <taxon>Cicadellinae</taxon>
        <taxon>Proconiini</taxon>
        <taxon>Homalodisca</taxon>
    </lineage>
</organism>
<accession>A0A1B6HRU7</accession>
<sequence>MRECFSRICIYSGNNSNKLFYFDCCLVNKKITISFNRTYNTNTSLSQVVTRSLDRRPQNIVFDSSFDFPAACDYDVNSIIDHILTMVKDVNYKTVYGVGTQGLSKGTKNVCKRCLQES</sequence>
<gene>
    <name evidence="1" type="ORF">g.1795</name>
</gene>
<dbReference type="AlphaFoldDB" id="A0A1B6HRU7"/>
<reference evidence="1" key="1">
    <citation type="submission" date="2015-11" db="EMBL/GenBank/DDBJ databases">
        <title>De novo transcriptome assembly of four potential Pierce s Disease insect vectors from Arizona vineyards.</title>
        <authorList>
            <person name="Tassone E.E."/>
        </authorList>
    </citation>
    <scope>NUCLEOTIDE SEQUENCE</scope>
</reference>
<protein>
    <submittedName>
        <fullName evidence="1">Uncharacterized protein</fullName>
    </submittedName>
</protein>
<proteinExistence type="predicted"/>
<dbReference type="EMBL" id="GECU01030314">
    <property type="protein sequence ID" value="JAS77392.1"/>
    <property type="molecule type" value="Transcribed_RNA"/>
</dbReference>